<evidence type="ECO:0000256" key="4">
    <source>
        <dbReference type="ARBA" id="ARBA00023242"/>
    </source>
</evidence>
<dbReference type="PANTHER" id="PTHR31314">
    <property type="entry name" value="MYB FAMILY TRANSCRIPTION FACTOR PHL7-LIKE"/>
    <property type="match status" value="1"/>
</dbReference>
<dbReference type="PROSITE" id="PS51294">
    <property type="entry name" value="HTH_MYB"/>
    <property type="match status" value="1"/>
</dbReference>
<gene>
    <name evidence="7" type="ORF">CITCOLO1_LOCUS6509</name>
</gene>
<feature type="domain" description="HTH myb-type" evidence="6">
    <location>
        <begin position="58"/>
        <end position="118"/>
    </location>
</feature>
<dbReference type="InterPro" id="IPR001005">
    <property type="entry name" value="SANT/Myb"/>
</dbReference>
<dbReference type="Pfam" id="PF00249">
    <property type="entry name" value="Myb_DNA-binding"/>
    <property type="match status" value="1"/>
</dbReference>
<sequence>MINGFDLNEEAKGIDEGFGEENSNNSNSNTSSNNGSMEEAEKEEEEQRRSGSVRKYSRSKMPRLRWTPDLHLAFVNAVERLGGQERATPKLVLQLMNVRGLSIAHVKSHLQMYRSKKLDESGQVLSQTMFGRNHIVQMYQRLNHHRDHGHFRGHNSNFLSHITKPYHLRPTSNSSSRFGDQWEAIENPLEIRGCSNLWSTNHNANIMEKLCNDPPDPFQTTSHIYEVANAISRSTTPIRPSRFLEDKKWPPHHLITTHHFRINSNNNNAHKNHFRPNIVNIQQQQQSNSLWIPKLTNFNHHDHLLPPPTTSPSPLFKLSRCGLEPDHLVQRPSTQLELSLRNNSLVENGGGIMVVKNNNEKEEDECRREINTVLSLSLSSSSSRQQQEDQEEEYCRKTNVSSKV</sequence>
<organism evidence="7 8">
    <name type="scientific">Citrullus colocynthis</name>
    <name type="common">colocynth</name>
    <dbReference type="NCBI Taxonomy" id="252529"/>
    <lineage>
        <taxon>Eukaryota</taxon>
        <taxon>Viridiplantae</taxon>
        <taxon>Streptophyta</taxon>
        <taxon>Embryophyta</taxon>
        <taxon>Tracheophyta</taxon>
        <taxon>Spermatophyta</taxon>
        <taxon>Magnoliopsida</taxon>
        <taxon>eudicotyledons</taxon>
        <taxon>Gunneridae</taxon>
        <taxon>Pentapetalae</taxon>
        <taxon>rosids</taxon>
        <taxon>fabids</taxon>
        <taxon>Cucurbitales</taxon>
        <taxon>Cucurbitaceae</taxon>
        <taxon>Benincaseae</taxon>
        <taxon>Citrullus</taxon>
    </lineage>
</organism>
<protein>
    <recommendedName>
        <fullName evidence="6">HTH myb-type domain-containing protein</fullName>
    </recommendedName>
</protein>
<dbReference type="PANTHER" id="PTHR31314:SF174">
    <property type="entry name" value="OS02G0241200 PROTEIN"/>
    <property type="match status" value="1"/>
</dbReference>
<dbReference type="SUPFAM" id="SSF46689">
    <property type="entry name" value="Homeodomain-like"/>
    <property type="match status" value="1"/>
</dbReference>
<feature type="compositionally biased region" description="Low complexity" evidence="5">
    <location>
        <begin position="22"/>
        <end position="36"/>
    </location>
</feature>
<evidence type="ECO:0000259" key="6">
    <source>
        <dbReference type="PROSITE" id="PS51294"/>
    </source>
</evidence>
<dbReference type="NCBIfam" id="TIGR01557">
    <property type="entry name" value="myb_SHAQKYF"/>
    <property type="match status" value="1"/>
</dbReference>
<keyword evidence="2" id="KW-0805">Transcription regulation</keyword>
<keyword evidence="4" id="KW-0539">Nucleus</keyword>
<feature type="region of interest" description="Disordered" evidence="5">
    <location>
        <begin position="1"/>
        <end position="60"/>
    </location>
</feature>
<name>A0ABP0Y2T7_9ROSI</name>
<comment type="subcellular location">
    <subcellularLocation>
        <location evidence="1">Nucleus</location>
    </subcellularLocation>
</comment>
<feature type="compositionally biased region" description="Basic residues" evidence="5">
    <location>
        <begin position="51"/>
        <end position="60"/>
    </location>
</feature>
<dbReference type="InterPro" id="IPR009057">
    <property type="entry name" value="Homeodomain-like_sf"/>
</dbReference>
<dbReference type="Proteomes" id="UP001642487">
    <property type="component" value="Chromosome 2"/>
</dbReference>
<dbReference type="EMBL" id="OZ021736">
    <property type="protein sequence ID" value="CAK9314744.1"/>
    <property type="molecule type" value="Genomic_DNA"/>
</dbReference>
<dbReference type="InterPro" id="IPR017930">
    <property type="entry name" value="Myb_dom"/>
</dbReference>
<reference evidence="7 8" key="1">
    <citation type="submission" date="2024-03" db="EMBL/GenBank/DDBJ databases">
        <authorList>
            <person name="Gkanogiannis A."/>
            <person name="Becerra Lopez-Lavalle L."/>
        </authorList>
    </citation>
    <scope>NUCLEOTIDE SEQUENCE [LARGE SCALE GENOMIC DNA]</scope>
</reference>
<keyword evidence="8" id="KW-1185">Reference proteome</keyword>
<keyword evidence="3" id="KW-0804">Transcription</keyword>
<evidence type="ECO:0000313" key="7">
    <source>
        <dbReference type="EMBL" id="CAK9314744.1"/>
    </source>
</evidence>
<evidence type="ECO:0000256" key="5">
    <source>
        <dbReference type="SAM" id="MobiDB-lite"/>
    </source>
</evidence>
<feature type="region of interest" description="Disordered" evidence="5">
    <location>
        <begin position="377"/>
        <end position="404"/>
    </location>
</feature>
<dbReference type="InterPro" id="IPR046955">
    <property type="entry name" value="PHR1-like"/>
</dbReference>
<proteinExistence type="predicted"/>
<dbReference type="Gene3D" id="1.10.10.60">
    <property type="entry name" value="Homeodomain-like"/>
    <property type="match status" value="1"/>
</dbReference>
<evidence type="ECO:0000256" key="2">
    <source>
        <dbReference type="ARBA" id="ARBA00023015"/>
    </source>
</evidence>
<evidence type="ECO:0000256" key="3">
    <source>
        <dbReference type="ARBA" id="ARBA00023163"/>
    </source>
</evidence>
<accession>A0ABP0Y2T7</accession>
<evidence type="ECO:0000313" key="8">
    <source>
        <dbReference type="Proteomes" id="UP001642487"/>
    </source>
</evidence>
<evidence type="ECO:0000256" key="1">
    <source>
        <dbReference type="ARBA" id="ARBA00004123"/>
    </source>
</evidence>
<dbReference type="InterPro" id="IPR006447">
    <property type="entry name" value="Myb_dom_plants"/>
</dbReference>